<dbReference type="EMBL" id="BGPR01070537">
    <property type="protein sequence ID" value="GBO43966.1"/>
    <property type="molecule type" value="Genomic_DNA"/>
</dbReference>
<name>A0A4Y2X4C8_ARAVE</name>
<keyword evidence="2" id="KW-1185">Reference proteome</keyword>
<dbReference type="Proteomes" id="UP000499080">
    <property type="component" value="Unassembled WGS sequence"/>
</dbReference>
<reference evidence="1 2" key="1">
    <citation type="journal article" date="2019" name="Sci. Rep.">
        <title>Orb-weaving spider Araneus ventricosus genome elucidates the spidroin gene catalogue.</title>
        <authorList>
            <person name="Kono N."/>
            <person name="Nakamura H."/>
            <person name="Ohtoshi R."/>
            <person name="Moran D.A.P."/>
            <person name="Shinohara A."/>
            <person name="Yoshida Y."/>
            <person name="Fujiwara M."/>
            <person name="Mori M."/>
            <person name="Tomita M."/>
            <person name="Arakawa K."/>
        </authorList>
    </citation>
    <scope>NUCLEOTIDE SEQUENCE [LARGE SCALE GENOMIC DNA]</scope>
</reference>
<evidence type="ECO:0000313" key="1">
    <source>
        <dbReference type="EMBL" id="GBO43966.1"/>
    </source>
</evidence>
<organism evidence="1 2">
    <name type="scientific">Araneus ventricosus</name>
    <name type="common">Orbweaver spider</name>
    <name type="synonym">Epeira ventricosa</name>
    <dbReference type="NCBI Taxonomy" id="182803"/>
    <lineage>
        <taxon>Eukaryota</taxon>
        <taxon>Metazoa</taxon>
        <taxon>Ecdysozoa</taxon>
        <taxon>Arthropoda</taxon>
        <taxon>Chelicerata</taxon>
        <taxon>Arachnida</taxon>
        <taxon>Araneae</taxon>
        <taxon>Araneomorphae</taxon>
        <taxon>Entelegynae</taxon>
        <taxon>Araneoidea</taxon>
        <taxon>Araneidae</taxon>
        <taxon>Araneus</taxon>
    </lineage>
</organism>
<gene>
    <name evidence="1" type="ORF">AVEN_103389_1</name>
</gene>
<protein>
    <submittedName>
        <fullName evidence="1">Uncharacterized protein</fullName>
    </submittedName>
</protein>
<sequence length="122" mass="14524">MTRKTSELEAPRQISPPHQRENVWLNTYEVESINFRNGRLHSRRCSLEGKYLFWRLAALIRKTHSHLEFISSTVGVSCRLFLTKRIVHSSDFEISSLEQRANIKFCVLLERRKDHILRRSRC</sequence>
<evidence type="ECO:0000313" key="2">
    <source>
        <dbReference type="Proteomes" id="UP000499080"/>
    </source>
</evidence>
<proteinExistence type="predicted"/>
<accession>A0A4Y2X4C8</accession>
<dbReference type="AlphaFoldDB" id="A0A4Y2X4C8"/>
<comment type="caution">
    <text evidence="1">The sequence shown here is derived from an EMBL/GenBank/DDBJ whole genome shotgun (WGS) entry which is preliminary data.</text>
</comment>